<dbReference type="Proteomes" id="UP000827892">
    <property type="component" value="Chromosome IV"/>
</dbReference>
<gene>
    <name evidence="1" type="ORF">L3Y34_005638</name>
</gene>
<evidence type="ECO:0000313" key="2">
    <source>
        <dbReference type="Proteomes" id="UP000827892"/>
    </source>
</evidence>
<dbReference type="EMBL" id="CP090894">
    <property type="protein sequence ID" value="ULT97937.1"/>
    <property type="molecule type" value="Genomic_DNA"/>
</dbReference>
<organism evidence="1 2">
    <name type="scientific">Caenorhabditis briggsae</name>
    <dbReference type="NCBI Taxonomy" id="6238"/>
    <lineage>
        <taxon>Eukaryota</taxon>
        <taxon>Metazoa</taxon>
        <taxon>Ecdysozoa</taxon>
        <taxon>Nematoda</taxon>
        <taxon>Chromadorea</taxon>
        <taxon>Rhabditida</taxon>
        <taxon>Rhabditina</taxon>
        <taxon>Rhabditomorpha</taxon>
        <taxon>Rhabditoidea</taxon>
        <taxon>Rhabditidae</taxon>
        <taxon>Peloderinae</taxon>
        <taxon>Caenorhabditis</taxon>
    </lineage>
</organism>
<proteinExistence type="predicted"/>
<dbReference type="AlphaFoldDB" id="A0AAE9D7J7"/>
<evidence type="ECO:0000313" key="1">
    <source>
        <dbReference type="EMBL" id="ULT97937.1"/>
    </source>
</evidence>
<sequence length="36" mass="4233">MIRNPINCRRKSKKSCHYKIIRCPMSHGRAEKSSCL</sequence>
<reference evidence="1 2" key="1">
    <citation type="submission" date="2022-05" db="EMBL/GenBank/DDBJ databases">
        <title>Chromosome-level reference genomes for two strains of Caenorhabditis briggsae: an improved platform for comparative genomics.</title>
        <authorList>
            <person name="Stevens L."/>
            <person name="Andersen E.C."/>
        </authorList>
    </citation>
    <scope>NUCLEOTIDE SEQUENCE [LARGE SCALE GENOMIC DNA]</scope>
    <source>
        <strain evidence="1">QX1410_ONT</strain>
        <tissue evidence="1">Whole-organism</tissue>
    </source>
</reference>
<accession>A0AAE9D7J7</accession>
<protein>
    <submittedName>
        <fullName evidence="1">Uncharacterized protein</fullName>
    </submittedName>
</protein>
<name>A0AAE9D7J7_CAEBR</name>